<dbReference type="Proteomes" id="UP000198948">
    <property type="component" value="Unassembled WGS sequence"/>
</dbReference>
<dbReference type="InterPro" id="IPR001647">
    <property type="entry name" value="HTH_TetR"/>
</dbReference>
<gene>
    <name evidence="4" type="ORF">SAMN04488559_106117</name>
</gene>
<organism evidence="4 5">
    <name type="scientific">Isobaculum melis</name>
    <dbReference type="NCBI Taxonomy" id="142588"/>
    <lineage>
        <taxon>Bacteria</taxon>
        <taxon>Bacillati</taxon>
        <taxon>Bacillota</taxon>
        <taxon>Bacilli</taxon>
        <taxon>Lactobacillales</taxon>
        <taxon>Carnobacteriaceae</taxon>
        <taxon>Isobaculum</taxon>
    </lineage>
</organism>
<dbReference type="SUPFAM" id="SSF46689">
    <property type="entry name" value="Homeodomain-like"/>
    <property type="match status" value="1"/>
</dbReference>
<feature type="DNA-binding region" description="H-T-H motif" evidence="2">
    <location>
        <begin position="33"/>
        <end position="52"/>
    </location>
</feature>
<evidence type="ECO:0000313" key="5">
    <source>
        <dbReference type="Proteomes" id="UP000198948"/>
    </source>
</evidence>
<dbReference type="AlphaFoldDB" id="A0A1H9S6R4"/>
<sequence>MPKVDEAYIEKKVTMILDAAVHICKDKPIYELTMKDIVDACYMSKGNIYRYFPDINAIIVAMVNRSRREAVVSLEEVGLFEEDDSLTIITKIIDYIVIYLEENMYTLGKIQMELMILMTCKNKNCHELMKVVEIDAGLIIFKRVIEELVKCVGEEKAAEFSAFLRFTVEGIVMSTVFHEYYKEENQLGLKPVSIKCLLRIFKETAYMMISEALIS</sequence>
<keyword evidence="5" id="KW-1185">Reference proteome</keyword>
<evidence type="ECO:0000313" key="4">
    <source>
        <dbReference type="EMBL" id="SER80670.1"/>
    </source>
</evidence>
<dbReference type="InterPro" id="IPR009057">
    <property type="entry name" value="Homeodomain-like_sf"/>
</dbReference>
<evidence type="ECO:0000256" key="1">
    <source>
        <dbReference type="ARBA" id="ARBA00023125"/>
    </source>
</evidence>
<dbReference type="PROSITE" id="PS50977">
    <property type="entry name" value="HTH_TETR_2"/>
    <property type="match status" value="1"/>
</dbReference>
<protein>
    <submittedName>
        <fullName evidence="4">Regulatory protein, tetR family</fullName>
    </submittedName>
</protein>
<evidence type="ECO:0000259" key="3">
    <source>
        <dbReference type="PROSITE" id="PS50977"/>
    </source>
</evidence>
<dbReference type="EMBL" id="FOHA01000006">
    <property type="protein sequence ID" value="SER80670.1"/>
    <property type="molecule type" value="Genomic_DNA"/>
</dbReference>
<name>A0A1H9S6R4_9LACT</name>
<dbReference type="Pfam" id="PF00440">
    <property type="entry name" value="TetR_N"/>
    <property type="match status" value="1"/>
</dbReference>
<keyword evidence="1 2" id="KW-0238">DNA-binding</keyword>
<dbReference type="RefSeq" id="WP_177165699.1">
    <property type="nucleotide sequence ID" value="NZ_FOHA01000006.1"/>
</dbReference>
<proteinExistence type="predicted"/>
<feature type="domain" description="HTH tetR-type" evidence="3">
    <location>
        <begin position="10"/>
        <end position="70"/>
    </location>
</feature>
<accession>A0A1H9S6R4</accession>
<evidence type="ECO:0000256" key="2">
    <source>
        <dbReference type="PROSITE-ProRule" id="PRU00335"/>
    </source>
</evidence>
<dbReference type="GO" id="GO:0003677">
    <property type="term" value="F:DNA binding"/>
    <property type="evidence" value="ECO:0007669"/>
    <property type="project" value="UniProtKB-UniRule"/>
</dbReference>
<dbReference type="Gene3D" id="1.10.357.10">
    <property type="entry name" value="Tetracycline Repressor, domain 2"/>
    <property type="match status" value="1"/>
</dbReference>
<dbReference type="STRING" id="142588.SAMN04488559_106117"/>
<reference evidence="4 5" key="1">
    <citation type="submission" date="2016-10" db="EMBL/GenBank/DDBJ databases">
        <authorList>
            <person name="de Groot N.N."/>
        </authorList>
    </citation>
    <scope>NUCLEOTIDE SEQUENCE [LARGE SCALE GENOMIC DNA]</scope>
    <source>
        <strain evidence="4 5">DSM 13760</strain>
    </source>
</reference>